<dbReference type="InterPro" id="IPR050266">
    <property type="entry name" value="AB_hydrolase_sf"/>
</dbReference>
<dbReference type="PANTHER" id="PTHR43798:SF33">
    <property type="entry name" value="HYDROLASE, PUTATIVE (AFU_ORTHOLOGUE AFUA_2G14860)-RELATED"/>
    <property type="match status" value="1"/>
</dbReference>
<evidence type="ECO:0000313" key="2">
    <source>
        <dbReference type="EMBL" id="WLR41778.1"/>
    </source>
</evidence>
<dbReference type="InterPro" id="IPR000639">
    <property type="entry name" value="Epox_hydrolase-like"/>
</dbReference>
<dbReference type="Proteomes" id="UP001197974">
    <property type="component" value="Chromosome"/>
</dbReference>
<evidence type="ECO:0000313" key="3">
    <source>
        <dbReference type="Proteomes" id="UP001197974"/>
    </source>
</evidence>
<keyword evidence="3" id="KW-1185">Reference proteome</keyword>
<dbReference type="Gene3D" id="3.40.50.1820">
    <property type="entry name" value="alpha/beta hydrolase"/>
    <property type="match status" value="1"/>
</dbReference>
<organism evidence="2 3">
    <name type="scientific">Bacillus carboniphilus</name>
    <dbReference type="NCBI Taxonomy" id="86663"/>
    <lineage>
        <taxon>Bacteria</taxon>
        <taxon>Bacillati</taxon>
        <taxon>Bacillota</taxon>
        <taxon>Bacilli</taxon>
        <taxon>Bacillales</taxon>
        <taxon>Bacillaceae</taxon>
        <taxon>Bacillus</taxon>
    </lineage>
</organism>
<dbReference type="EMBL" id="CP129013">
    <property type="protein sequence ID" value="WLR41778.1"/>
    <property type="molecule type" value="Genomic_DNA"/>
</dbReference>
<feature type="domain" description="AB hydrolase-1" evidence="1">
    <location>
        <begin position="24"/>
        <end position="126"/>
    </location>
</feature>
<dbReference type="RefSeq" id="WP_226541268.1">
    <property type="nucleotide sequence ID" value="NZ_CP129013.1"/>
</dbReference>
<protein>
    <submittedName>
        <fullName evidence="2">Alpha/beta hydrolase</fullName>
    </submittedName>
</protein>
<gene>
    <name evidence="2" type="ORF">LC087_13085</name>
</gene>
<evidence type="ECO:0000259" key="1">
    <source>
        <dbReference type="Pfam" id="PF00561"/>
    </source>
</evidence>
<keyword evidence="2" id="KW-0378">Hydrolase</keyword>
<reference evidence="2 3" key="1">
    <citation type="submission" date="2023-06" db="EMBL/GenBank/DDBJ databases">
        <title>Five Gram-positive bacteria isolated from mangrove sediments in Shenzhen, Guangdong, China.</title>
        <authorList>
            <person name="Yu S."/>
            <person name="Zheng W."/>
            <person name="Huang Y."/>
        </authorList>
    </citation>
    <scope>NUCLEOTIDE SEQUENCE [LARGE SCALE GENOMIC DNA]</scope>
    <source>
        <strain evidence="2 3">SaN35-3</strain>
    </source>
</reference>
<name>A0ABY9JU02_9BACI</name>
<dbReference type="GO" id="GO:0016787">
    <property type="term" value="F:hydrolase activity"/>
    <property type="evidence" value="ECO:0007669"/>
    <property type="project" value="UniProtKB-KW"/>
</dbReference>
<dbReference type="InterPro" id="IPR000073">
    <property type="entry name" value="AB_hydrolase_1"/>
</dbReference>
<dbReference type="SUPFAM" id="SSF53474">
    <property type="entry name" value="alpha/beta-Hydrolases"/>
    <property type="match status" value="1"/>
</dbReference>
<sequence length="275" mass="31642">MKEHMIDSNGIGIQVYEYSQKGEPLVFLHYMGGSSAIWRGIIPSFIEKYHVIAIDLRGHGKSDQPETGYQLVTLAEDVRTVLDTLGIKKVNIVGSSLGCYVGTKFASIYPERVLSLVNSEGALVEIDPDKTKEEHLEYFSVPEQEFESKQELIQFMKETWLPWNKERERVLVDYEPRKLENGKVTFTSKKENLREIAEDLYDTRISEFYNNIQCRVLFLPAEKEGDLNKKLQFIKSVEPNLKNSSTVVIPGTSHAMMFDHPKELIDVIINFFDER</sequence>
<dbReference type="Pfam" id="PF00561">
    <property type="entry name" value="Abhydrolase_1"/>
    <property type="match status" value="1"/>
</dbReference>
<proteinExistence type="predicted"/>
<dbReference type="PRINTS" id="PR00111">
    <property type="entry name" value="ABHYDROLASE"/>
</dbReference>
<dbReference type="PRINTS" id="PR00412">
    <property type="entry name" value="EPOXHYDRLASE"/>
</dbReference>
<dbReference type="InterPro" id="IPR029058">
    <property type="entry name" value="AB_hydrolase_fold"/>
</dbReference>
<dbReference type="PANTHER" id="PTHR43798">
    <property type="entry name" value="MONOACYLGLYCEROL LIPASE"/>
    <property type="match status" value="1"/>
</dbReference>
<accession>A0ABY9JU02</accession>